<dbReference type="OrthoDB" id="2414538at2759"/>
<dbReference type="PROSITE" id="PS50294">
    <property type="entry name" value="WD_REPEATS_REGION"/>
    <property type="match status" value="1"/>
</dbReference>
<gene>
    <name evidence="5" type="ORF">BD324DRAFT_611869</name>
</gene>
<dbReference type="STRING" id="4999.A0A1Y1URN4"/>
<dbReference type="SUPFAM" id="SSF50978">
    <property type="entry name" value="WD40 repeat-like"/>
    <property type="match status" value="1"/>
</dbReference>
<feature type="compositionally biased region" description="Acidic residues" evidence="4">
    <location>
        <begin position="464"/>
        <end position="509"/>
    </location>
</feature>
<evidence type="ECO:0000256" key="3">
    <source>
        <dbReference type="PROSITE-ProRule" id="PRU00221"/>
    </source>
</evidence>
<dbReference type="SMART" id="SM00320">
    <property type="entry name" value="WD40"/>
    <property type="match status" value="7"/>
</dbReference>
<dbReference type="EMBL" id="NBSH01000001">
    <property type="protein sequence ID" value="ORX40723.1"/>
    <property type="molecule type" value="Genomic_DNA"/>
</dbReference>
<organism evidence="5 6">
    <name type="scientific">Kockovaella imperatae</name>
    <dbReference type="NCBI Taxonomy" id="4999"/>
    <lineage>
        <taxon>Eukaryota</taxon>
        <taxon>Fungi</taxon>
        <taxon>Dikarya</taxon>
        <taxon>Basidiomycota</taxon>
        <taxon>Agaricomycotina</taxon>
        <taxon>Tremellomycetes</taxon>
        <taxon>Tremellales</taxon>
        <taxon>Cuniculitremaceae</taxon>
        <taxon>Kockovaella</taxon>
    </lineage>
</organism>
<evidence type="ECO:0000256" key="2">
    <source>
        <dbReference type="ARBA" id="ARBA00022737"/>
    </source>
</evidence>
<feature type="repeat" description="WD" evidence="3">
    <location>
        <begin position="45"/>
        <end position="86"/>
    </location>
</feature>
<evidence type="ECO:0000313" key="5">
    <source>
        <dbReference type="EMBL" id="ORX40723.1"/>
    </source>
</evidence>
<dbReference type="InParanoid" id="A0A1Y1URN4"/>
<dbReference type="GO" id="GO:0045717">
    <property type="term" value="P:negative regulation of fatty acid biosynthetic process"/>
    <property type="evidence" value="ECO:0007669"/>
    <property type="project" value="TreeGrafter"/>
</dbReference>
<sequence>MPRHLLQPLPRAVSGHRDNFQRIHQYQDGSIWDRLDRCQVLGNSHTGHRGCVNALSWSNDGSTLLSGSDDGRICIWGADSSSMSESPHPLRLNDTIATGHTGNIFSAKYLPNTSSPIIVSCAGDRTVKVFEVERLGRSEVGIGMAARDELWGVRGPGVRILRCHTDRTKRIATENSPFLFLTVSEDGTVRQHDLRRPHVCRSDCPDPLFRAPRGIDLYSLSVSTVTPNMFAVAGRTHCAYLCDRRMLERQTPSWGPNIQSSEQVHCVRRLGMTDEQWANGRPSGRILSSEKHITCVKMSPEHADEVICAFASHSVGIFSTYDSPGPSNMRQRSASPITAPPVPTPVSRRQYTIDDFLRDSPDLARSKRRQSVLSSVAPDPTPPQRQRSEGDNEDMLESLGSSSHPMAVQDIREEPPGTNADAQLHSPRPATYDQPQRIATALDDTVFDAELDDENQELLNLHEMDEDEIMEEEEEEEEDLILDEDDDDEYDDYEEDEDVDDDDDDDEDDIDALDFMEPPARATVFDSVDMITPRSNFRGAKNMDTVKDCNFLGSRSEKVCCGSDDGNFFVWDKATGRLDGIWEGDGSIVNVIEQHPTLPLIAVSGIDSTVKMFSPLPHKPDPSFSRLHLRDSIIKANLEERPLFSRGGFASVSLFEFLAQRGMRPTVHTAGENDGRDEDGSTQQCPTQ</sequence>
<feature type="region of interest" description="Disordered" evidence="4">
    <location>
        <begin position="667"/>
        <end position="688"/>
    </location>
</feature>
<reference evidence="5 6" key="1">
    <citation type="submission" date="2017-03" db="EMBL/GenBank/DDBJ databases">
        <title>Widespread Adenine N6-methylation of Active Genes in Fungi.</title>
        <authorList>
            <consortium name="DOE Joint Genome Institute"/>
            <person name="Mondo S.J."/>
            <person name="Dannebaum R.O."/>
            <person name="Kuo R.C."/>
            <person name="Louie K.B."/>
            <person name="Bewick A.J."/>
            <person name="Labutti K."/>
            <person name="Haridas S."/>
            <person name="Kuo A."/>
            <person name="Salamov A."/>
            <person name="Ahrendt S.R."/>
            <person name="Lau R."/>
            <person name="Bowen B.P."/>
            <person name="Lipzen A."/>
            <person name="Sullivan W."/>
            <person name="Andreopoulos W.B."/>
            <person name="Clum A."/>
            <person name="Lindquist E."/>
            <person name="Daum C."/>
            <person name="Northen T.R."/>
            <person name="Ramamoorthy G."/>
            <person name="Schmitz R.J."/>
            <person name="Gryganskyi A."/>
            <person name="Culley D."/>
            <person name="Magnuson J."/>
            <person name="James T.Y."/>
            <person name="O'Malley M.A."/>
            <person name="Stajich J.E."/>
            <person name="Spatafora J.W."/>
            <person name="Visel A."/>
            <person name="Grigoriev I.V."/>
        </authorList>
    </citation>
    <scope>NUCLEOTIDE SEQUENCE [LARGE SCALE GENOMIC DNA]</scope>
    <source>
        <strain evidence="5 6">NRRL Y-17943</strain>
    </source>
</reference>
<dbReference type="InterPro" id="IPR015943">
    <property type="entry name" value="WD40/YVTN_repeat-like_dom_sf"/>
</dbReference>
<dbReference type="GO" id="GO:0005737">
    <property type="term" value="C:cytoplasm"/>
    <property type="evidence" value="ECO:0007669"/>
    <property type="project" value="TreeGrafter"/>
</dbReference>
<feature type="region of interest" description="Disordered" evidence="4">
    <location>
        <begin position="461"/>
        <end position="509"/>
    </location>
</feature>
<dbReference type="GO" id="GO:0080008">
    <property type="term" value="C:Cul4-RING E3 ubiquitin ligase complex"/>
    <property type="evidence" value="ECO:0007669"/>
    <property type="project" value="TreeGrafter"/>
</dbReference>
<dbReference type="InterPro" id="IPR036322">
    <property type="entry name" value="WD40_repeat_dom_sf"/>
</dbReference>
<accession>A0A1Y1URN4</accession>
<keyword evidence="2" id="KW-0677">Repeat</keyword>
<name>A0A1Y1URN4_9TREE</name>
<dbReference type="AlphaFoldDB" id="A0A1Y1URN4"/>
<dbReference type="PROSITE" id="PS50082">
    <property type="entry name" value="WD_REPEATS_2"/>
    <property type="match status" value="1"/>
</dbReference>
<dbReference type="Pfam" id="PF00400">
    <property type="entry name" value="WD40"/>
    <property type="match status" value="2"/>
</dbReference>
<feature type="region of interest" description="Disordered" evidence="4">
    <location>
        <begin position="322"/>
        <end position="431"/>
    </location>
</feature>
<protein>
    <submittedName>
        <fullName evidence="5">WD40-repeat-containing domain protein</fullName>
    </submittedName>
</protein>
<evidence type="ECO:0000313" key="6">
    <source>
        <dbReference type="Proteomes" id="UP000193218"/>
    </source>
</evidence>
<keyword evidence="6" id="KW-1185">Reference proteome</keyword>
<comment type="caution">
    <text evidence="5">The sequence shown here is derived from an EMBL/GenBank/DDBJ whole genome shotgun (WGS) entry which is preliminary data.</text>
</comment>
<dbReference type="PANTHER" id="PTHR15574">
    <property type="entry name" value="WD REPEAT DOMAIN-CONTAINING FAMILY"/>
    <property type="match status" value="1"/>
</dbReference>
<dbReference type="Gene3D" id="2.130.10.10">
    <property type="entry name" value="YVTN repeat-like/Quinoprotein amine dehydrogenase"/>
    <property type="match status" value="3"/>
</dbReference>
<dbReference type="GeneID" id="33556131"/>
<dbReference type="InterPro" id="IPR045151">
    <property type="entry name" value="DCAF8"/>
</dbReference>
<evidence type="ECO:0000256" key="1">
    <source>
        <dbReference type="ARBA" id="ARBA00022574"/>
    </source>
</evidence>
<feature type="compositionally biased region" description="Basic and acidic residues" evidence="4">
    <location>
        <begin position="351"/>
        <end position="365"/>
    </location>
</feature>
<dbReference type="Proteomes" id="UP000193218">
    <property type="component" value="Unassembled WGS sequence"/>
</dbReference>
<evidence type="ECO:0000256" key="4">
    <source>
        <dbReference type="SAM" id="MobiDB-lite"/>
    </source>
</evidence>
<dbReference type="PANTHER" id="PTHR15574:SF40">
    <property type="entry name" value="WD AND TETRATRICOPEPTIDE REPEATS PROTEIN 1"/>
    <property type="match status" value="1"/>
</dbReference>
<dbReference type="RefSeq" id="XP_021874402.1">
    <property type="nucleotide sequence ID" value="XM_022014323.1"/>
</dbReference>
<dbReference type="InterPro" id="IPR001680">
    <property type="entry name" value="WD40_rpt"/>
</dbReference>
<proteinExistence type="predicted"/>
<keyword evidence="1 3" id="KW-0853">WD repeat</keyword>
<feature type="compositionally biased region" description="Polar residues" evidence="4">
    <location>
        <begin position="322"/>
        <end position="336"/>
    </location>
</feature>
<dbReference type="FunCoup" id="A0A1Y1URN4">
    <property type="interactions" value="59"/>
</dbReference>